<dbReference type="Proteomes" id="UP000799755">
    <property type="component" value="Unassembled WGS sequence"/>
</dbReference>
<comment type="caution">
    <text evidence="1">The sequence shown here is derived from an EMBL/GenBank/DDBJ whole genome shotgun (WGS) entry which is preliminary data.</text>
</comment>
<proteinExistence type="predicted"/>
<dbReference type="EMBL" id="MU003498">
    <property type="protein sequence ID" value="KAF2474430.1"/>
    <property type="molecule type" value="Genomic_DNA"/>
</dbReference>
<organism evidence="1 2">
    <name type="scientific">Lindgomyces ingoldianus</name>
    <dbReference type="NCBI Taxonomy" id="673940"/>
    <lineage>
        <taxon>Eukaryota</taxon>
        <taxon>Fungi</taxon>
        <taxon>Dikarya</taxon>
        <taxon>Ascomycota</taxon>
        <taxon>Pezizomycotina</taxon>
        <taxon>Dothideomycetes</taxon>
        <taxon>Pleosporomycetidae</taxon>
        <taxon>Pleosporales</taxon>
        <taxon>Lindgomycetaceae</taxon>
        <taxon>Lindgomyces</taxon>
    </lineage>
</organism>
<accession>A0ACB6R6M1</accession>
<feature type="non-terminal residue" evidence="1">
    <location>
        <position position="150"/>
    </location>
</feature>
<gene>
    <name evidence="1" type="ORF">BDR25DRAFT_340896</name>
</gene>
<sequence>MSLLSLPVELVQLVIESTVLAVGIDKAVSLRLVCTLFDNEVQRAIYALPTFETQDAALIPETCPLPYRMGVEMKTRLVMTKIKTKNAANRILCRAINSAVDVLAEVLAQDDASTRHSYARLLAEEAIGYNKLLRIVGYLEPPCNLPEVDR</sequence>
<protein>
    <submittedName>
        <fullName evidence="1">Uncharacterized protein</fullName>
    </submittedName>
</protein>
<name>A0ACB6R6M1_9PLEO</name>
<evidence type="ECO:0000313" key="1">
    <source>
        <dbReference type="EMBL" id="KAF2474430.1"/>
    </source>
</evidence>
<reference evidence="1" key="1">
    <citation type="journal article" date="2020" name="Stud. Mycol.">
        <title>101 Dothideomycetes genomes: a test case for predicting lifestyles and emergence of pathogens.</title>
        <authorList>
            <person name="Haridas S."/>
            <person name="Albert R."/>
            <person name="Binder M."/>
            <person name="Bloem J."/>
            <person name="Labutti K."/>
            <person name="Salamov A."/>
            <person name="Andreopoulos B."/>
            <person name="Baker S."/>
            <person name="Barry K."/>
            <person name="Bills G."/>
            <person name="Bluhm B."/>
            <person name="Cannon C."/>
            <person name="Castanera R."/>
            <person name="Culley D."/>
            <person name="Daum C."/>
            <person name="Ezra D."/>
            <person name="Gonzalez J."/>
            <person name="Henrissat B."/>
            <person name="Kuo A."/>
            <person name="Liang C."/>
            <person name="Lipzen A."/>
            <person name="Lutzoni F."/>
            <person name="Magnuson J."/>
            <person name="Mondo S."/>
            <person name="Nolan M."/>
            <person name="Ohm R."/>
            <person name="Pangilinan J."/>
            <person name="Park H.-J."/>
            <person name="Ramirez L."/>
            <person name="Alfaro M."/>
            <person name="Sun H."/>
            <person name="Tritt A."/>
            <person name="Yoshinaga Y."/>
            <person name="Zwiers L.-H."/>
            <person name="Turgeon B."/>
            <person name="Goodwin S."/>
            <person name="Spatafora J."/>
            <person name="Crous P."/>
            <person name="Grigoriev I."/>
        </authorList>
    </citation>
    <scope>NUCLEOTIDE SEQUENCE</scope>
    <source>
        <strain evidence="1">ATCC 200398</strain>
    </source>
</reference>
<evidence type="ECO:0000313" key="2">
    <source>
        <dbReference type="Proteomes" id="UP000799755"/>
    </source>
</evidence>
<keyword evidence="2" id="KW-1185">Reference proteome</keyword>